<feature type="region of interest" description="Disordered" evidence="1">
    <location>
        <begin position="122"/>
        <end position="145"/>
    </location>
</feature>
<evidence type="ECO:0008006" key="4">
    <source>
        <dbReference type="Google" id="ProtNLM"/>
    </source>
</evidence>
<dbReference type="PANTHER" id="PTHR31286:SF180">
    <property type="entry name" value="OS10G0362600 PROTEIN"/>
    <property type="match status" value="1"/>
</dbReference>
<organism evidence="2 3">
    <name type="scientific">Vanilla planifolia</name>
    <name type="common">Vanilla</name>
    <dbReference type="NCBI Taxonomy" id="51239"/>
    <lineage>
        <taxon>Eukaryota</taxon>
        <taxon>Viridiplantae</taxon>
        <taxon>Streptophyta</taxon>
        <taxon>Embryophyta</taxon>
        <taxon>Tracheophyta</taxon>
        <taxon>Spermatophyta</taxon>
        <taxon>Magnoliopsida</taxon>
        <taxon>Liliopsida</taxon>
        <taxon>Asparagales</taxon>
        <taxon>Orchidaceae</taxon>
        <taxon>Vanilloideae</taxon>
        <taxon>Vanilleae</taxon>
        <taxon>Vanilla</taxon>
    </lineage>
</organism>
<dbReference type="AlphaFoldDB" id="A0A835QUH8"/>
<evidence type="ECO:0000313" key="2">
    <source>
        <dbReference type="EMBL" id="KAG0479915.1"/>
    </source>
</evidence>
<feature type="region of interest" description="Disordered" evidence="1">
    <location>
        <begin position="311"/>
        <end position="352"/>
    </location>
</feature>
<evidence type="ECO:0000313" key="3">
    <source>
        <dbReference type="Proteomes" id="UP000636800"/>
    </source>
</evidence>
<dbReference type="EMBL" id="JADCNL010000005">
    <property type="protein sequence ID" value="KAG0479915.1"/>
    <property type="molecule type" value="Genomic_DNA"/>
</dbReference>
<keyword evidence="3" id="KW-1185">Reference proteome</keyword>
<evidence type="ECO:0000256" key="1">
    <source>
        <dbReference type="SAM" id="MobiDB-lite"/>
    </source>
</evidence>
<dbReference type="Proteomes" id="UP000636800">
    <property type="component" value="Chromosome 5"/>
</dbReference>
<accession>A0A835QUH8</accession>
<reference evidence="2 3" key="1">
    <citation type="journal article" date="2020" name="Nat. Food">
        <title>A phased Vanilla planifolia genome enables genetic improvement of flavour and production.</title>
        <authorList>
            <person name="Hasing T."/>
            <person name="Tang H."/>
            <person name="Brym M."/>
            <person name="Khazi F."/>
            <person name="Huang T."/>
            <person name="Chambers A.H."/>
        </authorList>
    </citation>
    <scope>NUCLEOTIDE SEQUENCE [LARGE SCALE GENOMIC DNA]</scope>
    <source>
        <tissue evidence="2">Leaf</tissue>
    </source>
</reference>
<comment type="caution">
    <text evidence="2">The sequence shown here is derived from an EMBL/GenBank/DDBJ whole genome shotgun (WGS) entry which is preliminary data.</text>
</comment>
<protein>
    <recommendedName>
        <fullName evidence="4">DUF4283 domain-containing protein</fullName>
    </recommendedName>
</protein>
<sequence>MRLLKWSPDFRFDAEPTTVPVWISFNNLPLHLFDKSMLFSMAAVIGTPLKIDTATAAVSRPHIAKVCVELDLTKEHPSRIRISEQTGVESGGYWQSVSYDNKPLYCPLCLTIGHGREGCRNHHPAKTVQSTEKGETPKAPSPRSVCSMPRVRILEKGECSHTKSSPRIGGLAAKPSPALTRVECQPVSRMVESERQDILTPTSKHGVNLSPRKTIKPSLAIRKLESTLQVTQTQLDQNCDPDPILTYSLSSQETSIADAISTNELIPPQFTTAVTASAYALPSESIPTKQNHGKEQLEVTKDVGTKATLMDFPPLAPLKLKTRRAKNRSQAPISPPCTRSAAGSIPPSTSND</sequence>
<dbReference type="InterPro" id="IPR040256">
    <property type="entry name" value="At4g02000-like"/>
</dbReference>
<gene>
    <name evidence="2" type="ORF">HPP92_010773</name>
</gene>
<name>A0A835QUH8_VANPL</name>
<proteinExistence type="predicted"/>
<dbReference type="PANTHER" id="PTHR31286">
    <property type="entry name" value="GLYCINE-RICH CELL WALL STRUCTURAL PROTEIN 1.8-LIKE"/>
    <property type="match status" value="1"/>
</dbReference>